<gene>
    <name evidence="1" type="ORF">COLO4_01803</name>
</gene>
<proteinExistence type="predicted"/>
<protein>
    <submittedName>
        <fullName evidence="1">Uncharacterized protein</fullName>
    </submittedName>
</protein>
<comment type="caution">
    <text evidence="1">The sequence shown here is derived from an EMBL/GenBank/DDBJ whole genome shotgun (WGS) entry which is preliminary data.</text>
</comment>
<evidence type="ECO:0000313" key="1">
    <source>
        <dbReference type="EMBL" id="OMP13376.1"/>
    </source>
</evidence>
<name>A0A1R3L213_9ROSI</name>
<sequence length="44" mass="4970">MPCPFPTIIHLMPFPESALKVRKLVFPKEIPQLNAEQSRPAPAE</sequence>
<accession>A0A1R3L213</accession>
<keyword evidence="2" id="KW-1185">Reference proteome</keyword>
<dbReference type="EMBL" id="AWUE01004453">
    <property type="protein sequence ID" value="OMP13376.1"/>
    <property type="molecule type" value="Genomic_DNA"/>
</dbReference>
<reference evidence="2" key="1">
    <citation type="submission" date="2013-09" db="EMBL/GenBank/DDBJ databases">
        <title>Corchorus olitorius genome sequencing.</title>
        <authorList>
            <person name="Alam M."/>
            <person name="Haque M.S."/>
            <person name="Islam M.S."/>
            <person name="Emdad E.M."/>
            <person name="Islam M.M."/>
            <person name="Ahmed B."/>
            <person name="Halim A."/>
            <person name="Hossen Q.M.M."/>
            <person name="Hossain M.Z."/>
            <person name="Ahmed R."/>
            <person name="Khan M.M."/>
            <person name="Islam R."/>
            <person name="Rashid M.M."/>
            <person name="Khan S.A."/>
            <person name="Rahman M.S."/>
            <person name="Alam M."/>
            <person name="Yahiya A.S."/>
            <person name="Khan M.S."/>
            <person name="Azam M.S."/>
            <person name="Haque T."/>
            <person name="Lashkar M.Z.H."/>
            <person name="Akhand A.I."/>
            <person name="Morshed G."/>
            <person name="Roy S."/>
            <person name="Uddin K.S."/>
            <person name="Rabeya T."/>
            <person name="Hossain A.S."/>
            <person name="Chowdhury A."/>
            <person name="Snigdha A.R."/>
            <person name="Mortoza M.S."/>
            <person name="Matin S.A."/>
            <person name="Hoque S.M.E."/>
            <person name="Islam M.K."/>
            <person name="Roy D.K."/>
            <person name="Haider R."/>
            <person name="Moosa M.M."/>
            <person name="Elias S.M."/>
            <person name="Hasan A.M."/>
            <person name="Jahan S."/>
            <person name="Shafiuddin M."/>
            <person name="Mahmood N."/>
            <person name="Shommy N.S."/>
        </authorList>
    </citation>
    <scope>NUCLEOTIDE SEQUENCE [LARGE SCALE GENOMIC DNA]</scope>
    <source>
        <strain evidence="2">cv. O-4</strain>
    </source>
</reference>
<organism evidence="1 2">
    <name type="scientific">Corchorus olitorius</name>
    <dbReference type="NCBI Taxonomy" id="93759"/>
    <lineage>
        <taxon>Eukaryota</taxon>
        <taxon>Viridiplantae</taxon>
        <taxon>Streptophyta</taxon>
        <taxon>Embryophyta</taxon>
        <taxon>Tracheophyta</taxon>
        <taxon>Spermatophyta</taxon>
        <taxon>Magnoliopsida</taxon>
        <taxon>eudicotyledons</taxon>
        <taxon>Gunneridae</taxon>
        <taxon>Pentapetalae</taxon>
        <taxon>rosids</taxon>
        <taxon>malvids</taxon>
        <taxon>Malvales</taxon>
        <taxon>Malvaceae</taxon>
        <taxon>Grewioideae</taxon>
        <taxon>Apeibeae</taxon>
        <taxon>Corchorus</taxon>
    </lineage>
</organism>
<dbReference type="AlphaFoldDB" id="A0A1R3L213"/>
<dbReference type="Proteomes" id="UP000187203">
    <property type="component" value="Unassembled WGS sequence"/>
</dbReference>
<evidence type="ECO:0000313" key="2">
    <source>
        <dbReference type="Proteomes" id="UP000187203"/>
    </source>
</evidence>